<dbReference type="RefSeq" id="WP_011166030.1">
    <property type="nucleotide sequence ID" value="NC_005363.1"/>
</dbReference>
<name>Q6MH40_BDEBA</name>
<dbReference type="InterPro" id="IPR025491">
    <property type="entry name" value="DUF4382"/>
</dbReference>
<feature type="domain" description="DUF4382" evidence="3">
    <location>
        <begin position="74"/>
        <end position="181"/>
    </location>
</feature>
<evidence type="ECO:0000256" key="1">
    <source>
        <dbReference type="SAM" id="MobiDB-lite"/>
    </source>
</evidence>
<dbReference type="Proteomes" id="UP000008080">
    <property type="component" value="Chromosome"/>
</dbReference>
<feature type="compositionally biased region" description="Acidic residues" evidence="1">
    <location>
        <begin position="269"/>
        <end position="284"/>
    </location>
</feature>
<keyword evidence="2" id="KW-0732">Signal</keyword>
<organism evidence="4 5">
    <name type="scientific">Bdellovibrio bacteriovorus (strain ATCC 15356 / DSM 50701 / NCIMB 9529 / HD100)</name>
    <dbReference type="NCBI Taxonomy" id="264462"/>
    <lineage>
        <taxon>Bacteria</taxon>
        <taxon>Pseudomonadati</taxon>
        <taxon>Bdellovibrionota</taxon>
        <taxon>Bdellovibrionia</taxon>
        <taxon>Bdellovibrionales</taxon>
        <taxon>Pseudobdellovibrionaceae</taxon>
        <taxon>Bdellovibrio</taxon>
    </lineage>
</organism>
<dbReference type="eggNOG" id="ENOG5030HNZ">
    <property type="taxonomic scope" value="Bacteria"/>
</dbReference>
<dbReference type="Pfam" id="PF14321">
    <property type="entry name" value="DUF4382"/>
    <property type="match status" value="1"/>
</dbReference>
<gene>
    <name evidence="4" type="ordered locus">Bd3721</name>
</gene>
<accession>Q6MH40</accession>
<reference evidence="4 5" key="1">
    <citation type="journal article" date="2004" name="Science">
        <title>A predator unmasked: life cycle of Bdellovibrio bacteriovorus from a genomic perspective.</title>
        <authorList>
            <person name="Rendulic S."/>
            <person name="Jagtap P."/>
            <person name="Rosinus A."/>
            <person name="Eppinger M."/>
            <person name="Baar C."/>
            <person name="Lanz C."/>
            <person name="Keller H."/>
            <person name="Lambert C."/>
            <person name="Evans K.J."/>
            <person name="Goesmann A."/>
            <person name="Meyer F."/>
            <person name="Sockett R.E."/>
            <person name="Schuster S.C."/>
        </authorList>
    </citation>
    <scope>NUCLEOTIDE SEQUENCE [LARGE SCALE GENOMIC DNA]</scope>
    <source>
        <strain evidence="5">ATCC 15356 / DSM 50701 / NCIMB 9529 / HD100</strain>
    </source>
</reference>
<proteinExistence type="predicted"/>
<keyword evidence="5" id="KW-1185">Reference proteome</keyword>
<evidence type="ECO:0000313" key="5">
    <source>
        <dbReference type="Proteomes" id="UP000008080"/>
    </source>
</evidence>
<protein>
    <recommendedName>
        <fullName evidence="3">DUF4382 domain-containing protein</fullName>
    </recommendedName>
</protein>
<feature type="chain" id="PRO_5004276512" description="DUF4382 domain-containing protein" evidence="2">
    <location>
        <begin position="30"/>
        <end position="284"/>
    </location>
</feature>
<dbReference type="HOGENOM" id="CLU_978824_0_0_7"/>
<evidence type="ECO:0000313" key="4">
    <source>
        <dbReference type="EMBL" id="CAE81087.1"/>
    </source>
</evidence>
<dbReference type="AlphaFoldDB" id="Q6MH40"/>
<dbReference type="STRING" id="264462.Bd3721"/>
<dbReference type="PROSITE" id="PS51257">
    <property type="entry name" value="PROKAR_LIPOPROTEIN"/>
    <property type="match status" value="1"/>
</dbReference>
<sequence length="284" mass="29727">MNSKTVKTVKTVIAGFAALSMVGCSQQTASSGTVSTALTMTGSSQASTIAKYKIEHPWLNLFMPAAMALPAPAMTDASGANVTLSKAWVVVKEVELEMTEQVSSAEDDGAEDSIEFSGPFVVDLLSAAPTSFGVAEVPAGVYRRIKMKLEKDAVLPAEAPMGLAGNSIYFEATVAGNQLTYSADDGTEFKISGAGGINLGESSNVLMAIKLADLFKMIDLSGVTSNVNITSSNRVAGVNLCPLIDSSAQDLYTCFRKGLEAAGKLGKDDDGDCEIEEHEDEVED</sequence>
<dbReference type="KEGG" id="bba:Bd3721"/>
<evidence type="ECO:0000259" key="3">
    <source>
        <dbReference type="Pfam" id="PF14321"/>
    </source>
</evidence>
<evidence type="ECO:0000256" key="2">
    <source>
        <dbReference type="SAM" id="SignalP"/>
    </source>
</evidence>
<feature type="region of interest" description="Disordered" evidence="1">
    <location>
        <begin position="265"/>
        <end position="284"/>
    </location>
</feature>
<dbReference type="GeneID" id="93014503"/>
<feature type="signal peptide" evidence="2">
    <location>
        <begin position="1"/>
        <end position="29"/>
    </location>
</feature>
<dbReference type="EMBL" id="BX842656">
    <property type="protein sequence ID" value="CAE81087.1"/>
    <property type="molecule type" value="Genomic_DNA"/>
</dbReference>